<comment type="caution">
    <text evidence="2">The sequence shown here is derived from an EMBL/GenBank/DDBJ whole genome shotgun (WGS) entry which is preliminary data.</text>
</comment>
<evidence type="ECO:0000313" key="3">
    <source>
        <dbReference type="Proteomes" id="UP000032515"/>
    </source>
</evidence>
<protein>
    <submittedName>
        <fullName evidence="2">Uncharacterized protein</fullName>
    </submittedName>
</protein>
<keyword evidence="1" id="KW-0732">Signal</keyword>
<dbReference type="PATRIC" id="fig|1076.23.peg.1056"/>
<dbReference type="RefSeq" id="WP_044408737.1">
    <property type="nucleotide sequence ID" value="NZ_JXXE01000169.1"/>
</dbReference>
<dbReference type="Proteomes" id="UP000032515">
    <property type="component" value="Unassembled WGS sequence"/>
</dbReference>
<feature type="chain" id="PRO_5002319589" evidence="1">
    <location>
        <begin position="32"/>
        <end position="166"/>
    </location>
</feature>
<evidence type="ECO:0000256" key="1">
    <source>
        <dbReference type="SAM" id="SignalP"/>
    </source>
</evidence>
<accession>A0A0D7EW29</accession>
<dbReference type="OrthoDB" id="8137995at2"/>
<feature type="signal peptide" evidence="1">
    <location>
        <begin position="1"/>
        <end position="31"/>
    </location>
</feature>
<dbReference type="AlphaFoldDB" id="A0A0D7EW29"/>
<proteinExistence type="predicted"/>
<reference evidence="2 3" key="1">
    <citation type="submission" date="2014-11" db="EMBL/GenBank/DDBJ databases">
        <title>Genomics and ecophysiology of heterotrophic nitrogen fixing bacteria isolated from estuarine surface water.</title>
        <authorList>
            <person name="Bentzon-Tilia M."/>
            <person name="Severin I."/>
            <person name="Hansen L.H."/>
            <person name="Riemann L."/>
        </authorList>
    </citation>
    <scope>NUCLEOTIDE SEQUENCE [LARGE SCALE GENOMIC DNA]</scope>
    <source>
        <strain evidence="2 3">BAL398</strain>
    </source>
</reference>
<sequence length="166" mass="17156">MRLSPSTFNAHALRAAGLGAAMLLSMSASHAQSGPFAGFSGTWAGAGTVSLADGTKERLRCRASYKVGGGGKELAQSLRCASDSYKFELTSNVVSQGDRISGHWSEASRNLNGDLQGTAGGGQIEVFVQAAGFAASLTLTTRGNRQSVQISSKGEIRGVNISMVRS</sequence>
<evidence type="ECO:0000313" key="2">
    <source>
        <dbReference type="EMBL" id="KIZ44998.1"/>
    </source>
</evidence>
<organism evidence="2 3">
    <name type="scientific">Rhodopseudomonas palustris</name>
    <dbReference type="NCBI Taxonomy" id="1076"/>
    <lineage>
        <taxon>Bacteria</taxon>
        <taxon>Pseudomonadati</taxon>
        <taxon>Pseudomonadota</taxon>
        <taxon>Alphaproteobacteria</taxon>
        <taxon>Hyphomicrobiales</taxon>
        <taxon>Nitrobacteraceae</taxon>
        <taxon>Rhodopseudomonas</taxon>
    </lineage>
</organism>
<gene>
    <name evidence="2" type="ORF">OO17_08720</name>
</gene>
<dbReference type="EMBL" id="JXXE01000169">
    <property type="protein sequence ID" value="KIZ44998.1"/>
    <property type="molecule type" value="Genomic_DNA"/>
</dbReference>
<name>A0A0D7EW29_RHOPL</name>